<gene>
    <name evidence="1" type="ORF">SODALDRAFT_326905</name>
</gene>
<evidence type="ECO:0000313" key="1">
    <source>
        <dbReference type="EMBL" id="ROT42748.1"/>
    </source>
</evidence>
<accession>A0A3N2Q7W0</accession>
<reference evidence="1 2" key="1">
    <citation type="journal article" date="2018" name="Mol. Ecol.">
        <title>The obligate alkalophilic soda-lake fungus Sodiomyces alkalinus has shifted to a protein diet.</title>
        <authorList>
            <person name="Grum-Grzhimaylo A.A."/>
            <person name="Falkoski D.L."/>
            <person name="van den Heuvel J."/>
            <person name="Valero-Jimenez C.A."/>
            <person name="Min B."/>
            <person name="Choi I.G."/>
            <person name="Lipzen A."/>
            <person name="Daum C.G."/>
            <person name="Aanen D.K."/>
            <person name="Tsang A."/>
            <person name="Henrissat B."/>
            <person name="Bilanenko E.N."/>
            <person name="de Vries R.P."/>
            <person name="van Kan J.A.L."/>
            <person name="Grigoriev I.V."/>
            <person name="Debets A.J.M."/>
        </authorList>
    </citation>
    <scope>NUCLEOTIDE SEQUENCE [LARGE SCALE GENOMIC DNA]</scope>
    <source>
        <strain evidence="1 2">F11</strain>
    </source>
</reference>
<dbReference type="EMBL" id="ML119051">
    <property type="protein sequence ID" value="ROT42748.1"/>
    <property type="molecule type" value="Genomic_DNA"/>
</dbReference>
<protein>
    <submittedName>
        <fullName evidence="1">Uncharacterized protein</fullName>
    </submittedName>
</protein>
<dbReference type="Proteomes" id="UP000272025">
    <property type="component" value="Unassembled WGS sequence"/>
</dbReference>
<dbReference type="OrthoDB" id="4835952at2759"/>
<name>A0A3N2Q7W0_SODAK</name>
<organism evidence="1 2">
    <name type="scientific">Sodiomyces alkalinus (strain CBS 110278 / VKM F-3762 / F11)</name>
    <name type="common">Alkaliphilic filamentous fungus</name>
    <dbReference type="NCBI Taxonomy" id="1314773"/>
    <lineage>
        <taxon>Eukaryota</taxon>
        <taxon>Fungi</taxon>
        <taxon>Dikarya</taxon>
        <taxon>Ascomycota</taxon>
        <taxon>Pezizomycotina</taxon>
        <taxon>Sordariomycetes</taxon>
        <taxon>Hypocreomycetidae</taxon>
        <taxon>Glomerellales</taxon>
        <taxon>Plectosphaerellaceae</taxon>
        <taxon>Sodiomyces</taxon>
    </lineage>
</organism>
<sequence length="60" mass="6371">MQYSVIALFALYAGAFASVGSRYNRLAPRQNSVVPVGAPAMTDANGNVVPFDPSRIVKSQ</sequence>
<dbReference type="AlphaFoldDB" id="A0A3N2Q7W0"/>
<dbReference type="RefSeq" id="XP_028470554.1">
    <property type="nucleotide sequence ID" value="XM_028610294.1"/>
</dbReference>
<evidence type="ECO:0000313" key="2">
    <source>
        <dbReference type="Proteomes" id="UP000272025"/>
    </source>
</evidence>
<dbReference type="GeneID" id="39578772"/>
<keyword evidence="2" id="KW-1185">Reference proteome</keyword>
<proteinExistence type="predicted"/>